<evidence type="ECO:0000256" key="3">
    <source>
        <dbReference type="SAM" id="MobiDB-lite"/>
    </source>
</evidence>
<accession>A0AAN9ES57</accession>
<dbReference type="Gene3D" id="1.25.40.120">
    <property type="entry name" value="Protein prenylyltransferase"/>
    <property type="match status" value="1"/>
</dbReference>
<evidence type="ECO:0000313" key="5">
    <source>
        <dbReference type="EMBL" id="KAK7261605.1"/>
    </source>
</evidence>
<dbReference type="GO" id="GO:0008318">
    <property type="term" value="F:protein prenyltransferase activity"/>
    <property type="evidence" value="ECO:0007669"/>
    <property type="project" value="InterPro"/>
</dbReference>
<dbReference type="PANTHER" id="PTHR28637:SF1">
    <property type="entry name" value="DNA REPLICATION FACTOR CDT1"/>
    <property type="match status" value="1"/>
</dbReference>
<feature type="region of interest" description="Disordered" evidence="3">
    <location>
        <begin position="1"/>
        <end position="49"/>
    </location>
</feature>
<dbReference type="GO" id="GO:0005634">
    <property type="term" value="C:nucleus"/>
    <property type="evidence" value="ECO:0007669"/>
    <property type="project" value="TreeGrafter"/>
</dbReference>
<dbReference type="EMBL" id="JAYWIO010000005">
    <property type="protein sequence ID" value="KAK7261605.1"/>
    <property type="molecule type" value="Genomic_DNA"/>
</dbReference>
<dbReference type="GO" id="GO:0000076">
    <property type="term" value="P:DNA replication checkpoint signaling"/>
    <property type="evidence" value="ECO:0007669"/>
    <property type="project" value="TreeGrafter"/>
</dbReference>
<organism evidence="5 6">
    <name type="scientific">Crotalaria pallida</name>
    <name type="common">Smooth rattlebox</name>
    <name type="synonym">Crotalaria striata</name>
    <dbReference type="NCBI Taxonomy" id="3830"/>
    <lineage>
        <taxon>Eukaryota</taxon>
        <taxon>Viridiplantae</taxon>
        <taxon>Streptophyta</taxon>
        <taxon>Embryophyta</taxon>
        <taxon>Tracheophyta</taxon>
        <taxon>Spermatophyta</taxon>
        <taxon>Magnoliopsida</taxon>
        <taxon>eudicotyledons</taxon>
        <taxon>Gunneridae</taxon>
        <taxon>Pentapetalae</taxon>
        <taxon>rosids</taxon>
        <taxon>fabids</taxon>
        <taxon>Fabales</taxon>
        <taxon>Fabaceae</taxon>
        <taxon>Papilionoideae</taxon>
        <taxon>50 kb inversion clade</taxon>
        <taxon>genistoids sensu lato</taxon>
        <taxon>core genistoids</taxon>
        <taxon>Crotalarieae</taxon>
        <taxon>Crotalaria</taxon>
    </lineage>
</organism>
<protein>
    <recommendedName>
        <fullName evidence="4">DNA replication factor Cdt1 C-terminal domain-containing protein</fullName>
    </recommendedName>
</protein>
<dbReference type="Pfam" id="PF16679">
    <property type="entry name" value="CDT1_C"/>
    <property type="match status" value="1"/>
</dbReference>
<comment type="similarity">
    <text evidence="1">Belongs to the Cdt1 family.</text>
</comment>
<evidence type="ECO:0000256" key="2">
    <source>
        <dbReference type="ARBA" id="ARBA00023306"/>
    </source>
</evidence>
<dbReference type="PROSITE" id="PS51147">
    <property type="entry name" value="PFTA"/>
    <property type="match status" value="1"/>
</dbReference>
<evidence type="ECO:0000256" key="1">
    <source>
        <dbReference type="ARBA" id="ARBA00008356"/>
    </source>
</evidence>
<feature type="compositionally biased region" description="Basic residues" evidence="3">
    <location>
        <begin position="222"/>
        <end position="231"/>
    </location>
</feature>
<dbReference type="Pfam" id="PF01239">
    <property type="entry name" value="PPTA"/>
    <property type="match status" value="2"/>
</dbReference>
<keyword evidence="2" id="KW-0131">Cell cycle</keyword>
<dbReference type="InterPro" id="IPR038090">
    <property type="entry name" value="Cdt1_C_WH_dom_sf"/>
</dbReference>
<dbReference type="FunFam" id="1.10.10.1420:FF:000003">
    <property type="entry name" value="CDT1-like protein a chloroplastic"/>
    <property type="match status" value="1"/>
</dbReference>
<sequence>MSSSEKGVEIPEGELPEPFNRPKQDCLSDILKTPSSTHPPTVLSSRMLDDDIVDYTGDHTEPANREKNLSVPFQASVEALNQQPAVASHMPPSFRRRFLQKPMLDGVGLPSDSFQPPAHPVSESNLEKNSPLMDTRTTFPVKLASEVASGEICQTTCASSGCFESSSAPLAATPSKTVEYTSTPVKLVYTPSRLMTETPAVPQSKKHYMSPDDNSSSSMNKLVRRPPRSRSLKFDSPRKNKETENEDVANSLSANDDILDILPQILLESIREKERIAMEERDPVISQAKRRRKMIACLPKLFNMINILFRSMKRSLITKEELVSKIISGHRDIVDKREIEEQLDLLLELVPEWISEKLTSSGDVFLGIDKMLNPETIRASLEEAKHHRRWVAEKLGPKARNIELEFTKKILSIDVKHYHAWSHRQWVLQALGGWEDELSYCNELLEEDLFNNSAWNQILSSKNNYLFALSTLLDLICHGYQPHREIRDAVEALKTSDLDSQDQDIARNIRSILQHFDPIRANYWVWRKNRLPHQTA</sequence>
<feature type="compositionally biased region" description="Basic and acidic residues" evidence="3">
    <location>
        <begin position="232"/>
        <end position="243"/>
    </location>
</feature>
<dbReference type="GO" id="GO:0070182">
    <property type="term" value="F:DNA polymerase binding"/>
    <property type="evidence" value="ECO:0007669"/>
    <property type="project" value="TreeGrafter"/>
</dbReference>
<gene>
    <name evidence="5" type="ORF">RIF29_27920</name>
</gene>
<dbReference type="InterPro" id="IPR045173">
    <property type="entry name" value="Cdt1"/>
</dbReference>
<dbReference type="SUPFAM" id="SSF48439">
    <property type="entry name" value="Protein prenylyltransferase"/>
    <property type="match status" value="1"/>
</dbReference>
<dbReference type="CDD" id="cd08767">
    <property type="entry name" value="Cdt1_c"/>
    <property type="match status" value="1"/>
</dbReference>
<evidence type="ECO:0000313" key="6">
    <source>
        <dbReference type="Proteomes" id="UP001372338"/>
    </source>
</evidence>
<dbReference type="GO" id="GO:0030174">
    <property type="term" value="P:regulation of DNA-templated DNA replication initiation"/>
    <property type="evidence" value="ECO:0007669"/>
    <property type="project" value="InterPro"/>
</dbReference>
<dbReference type="Gene3D" id="1.10.10.1420">
    <property type="entry name" value="DNA replication factor Cdt1, C-terminal WH domain"/>
    <property type="match status" value="1"/>
</dbReference>
<dbReference type="GO" id="GO:0003677">
    <property type="term" value="F:DNA binding"/>
    <property type="evidence" value="ECO:0007669"/>
    <property type="project" value="InterPro"/>
</dbReference>
<dbReference type="InterPro" id="IPR032054">
    <property type="entry name" value="Cdt1_C"/>
</dbReference>
<evidence type="ECO:0000259" key="4">
    <source>
        <dbReference type="Pfam" id="PF16679"/>
    </source>
</evidence>
<proteinExistence type="inferred from homology"/>
<dbReference type="AlphaFoldDB" id="A0AAN9ES57"/>
<keyword evidence="6" id="KW-1185">Reference proteome</keyword>
<reference evidence="5 6" key="1">
    <citation type="submission" date="2024-01" db="EMBL/GenBank/DDBJ databases">
        <title>The genomes of 5 underutilized Papilionoideae crops provide insights into root nodulation and disease resistanc.</title>
        <authorList>
            <person name="Yuan L."/>
        </authorList>
    </citation>
    <scope>NUCLEOTIDE SEQUENCE [LARGE SCALE GENOMIC DNA]</scope>
    <source>
        <strain evidence="5">ZHUSHIDOU_FW_LH</strain>
        <tissue evidence="5">Leaf</tissue>
    </source>
</reference>
<dbReference type="Proteomes" id="UP001372338">
    <property type="component" value="Unassembled WGS sequence"/>
</dbReference>
<feature type="region of interest" description="Disordered" evidence="3">
    <location>
        <begin position="196"/>
        <end position="249"/>
    </location>
</feature>
<feature type="domain" description="DNA replication factor Cdt1 C-terminal" evidence="4">
    <location>
        <begin position="266"/>
        <end position="358"/>
    </location>
</feature>
<dbReference type="PANTHER" id="PTHR28637">
    <property type="entry name" value="DNA REPLICATION FACTOR CDT1"/>
    <property type="match status" value="1"/>
</dbReference>
<dbReference type="GO" id="GO:0071163">
    <property type="term" value="P:DNA replication preinitiation complex assembly"/>
    <property type="evidence" value="ECO:0007669"/>
    <property type="project" value="InterPro"/>
</dbReference>
<name>A0AAN9ES57_CROPI</name>
<dbReference type="InterPro" id="IPR002088">
    <property type="entry name" value="Prenyl_trans_a"/>
</dbReference>
<feature type="compositionally biased region" description="Polar residues" evidence="3">
    <location>
        <begin position="33"/>
        <end position="44"/>
    </location>
</feature>
<dbReference type="GO" id="GO:0000278">
    <property type="term" value="P:mitotic cell cycle"/>
    <property type="evidence" value="ECO:0007669"/>
    <property type="project" value="TreeGrafter"/>
</dbReference>
<feature type="compositionally biased region" description="Low complexity" evidence="3">
    <location>
        <begin position="211"/>
        <end position="220"/>
    </location>
</feature>
<comment type="caution">
    <text evidence="5">The sequence shown here is derived from an EMBL/GenBank/DDBJ whole genome shotgun (WGS) entry which is preliminary data.</text>
</comment>